<evidence type="ECO:0000259" key="1">
    <source>
        <dbReference type="Pfam" id="PF07731"/>
    </source>
</evidence>
<dbReference type="GO" id="GO:0005507">
    <property type="term" value="F:copper ion binding"/>
    <property type="evidence" value="ECO:0007669"/>
    <property type="project" value="InterPro"/>
</dbReference>
<dbReference type="EMBL" id="CP060394">
    <property type="protein sequence ID" value="QNI34265.1"/>
    <property type="molecule type" value="Genomic_DNA"/>
</dbReference>
<dbReference type="SUPFAM" id="SSF49503">
    <property type="entry name" value="Cupredoxins"/>
    <property type="match status" value="1"/>
</dbReference>
<reference evidence="2 3" key="1">
    <citation type="submission" date="2020-08" db="EMBL/GenBank/DDBJ databases">
        <title>Edaphobacter telluris sp. nov. and Acidobacterium dinghuensis sp. nov., two acidobacteria isolated from forest soil.</title>
        <authorList>
            <person name="Fu J."/>
            <person name="Qiu L."/>
        </authorList>
    </citation>
    <scope>NUCLEOTIDE SEQUENCE [LARGE SCALE GENOMIC DNA]</scope>
    <source>
        <strain evidence="2">4Y35</strain>
    </source>
</reference>
<gene>
    <name evidence="2" type="ORF">H7849_10425</name>
</gene>
<feature type="domain" description="Plastocyanin-like" evidence="1">
    <location>
        <begin position="59"/>
        <end position="92"/>
    </location>
</feature>
<dbReference type="InterPro" id="IPR008972">
    <property type="entry name" value="Cupredoxin"/>
</dbReference>
<dbReference type="Gene3D" id="2.60.40.420">
    <property type="entry name" value="Cupredoxins - blue copper proteins"/>
    <property type="match status" value="1"/>
</dbReference>
<dbReference type="KEGG" id="adin:H7849_10425"/>
<name>A0A7G8BNZ5_9BACT</name>
<protein>
    <submittedName>
        <fullName evidence="2">Multicopper oxidase domain-containing protein</fullName>
    </submittedName>
</protein>
<organism evidence="2 3">
    <name type="scientific">Alloacidobacterium dinghuense</name>
    <dbReference type="NCBI Taxonomy" id="2763107"/>
    <lineage>
        <taxon>Bacteria</taxon>
        <taxon>Pseudomonadati</taxon>
        <taxon>Acidobacteriota</taxon>
        <taxon>Terriglobia</taxon>
        <taxon>Terriglobales</taxon>
        <taxon>Acidobacteriaceae</taxon>
        <taxon>Alloacidobacterium</taxon>
    </lineage>
</organism>
<proteinExistence type="predicted"/>
<accession>A0A7G8BNZ5</accession>
<dbReference type="GO" id="GO:0016491">
    <property type="term" value="F:oxidoreductase activity"/>
    <property type="evidence" value="ECO:0007669"/>
    <property type="project" value="InterPro"/>
</dbReference>
<evidence type="ECO:0000313" key="3">
    <source>
        <dbReference type="Proteomes" id="UP000515312"/>
    </source>
</evidence>
<keyword evidence="3" id="KW-1185">Reference proteome</keyword>
<dbReference type="AlphaFoldDB" id="A0A7G8BNZ5"/>
<evidence type="ECO:0000313" key="2">
    <source>
        <dbReference type="EMBL" id="QNI34265.1"/>
    </source>
</evidence>
<dbReference type="InterPro" id="IPR011706">
    <property type="entry name" value="Cu-oxidase_C"/>
</dbReference>
<sequence length="98" mass="10971">MSGPIPSKEVRGGQIRAAVTSQPSWTFDSFLVTLLNPLTMQTKLGWEEPELSQRYCSSRFRNPNAVGTFAYHCHLLEHEDGDMMGTIQVLPKSTDTTK</sequence>
<dbReference type="Pfam" id="PF07731">
    <property type="entry name" value="Cu-oxidase_2"/>
    <property type="match status" value="1"/>
</dbReference>
<dbReference type="Proteomes" id="UP000515312">
    <property type="component" value="Chromosome"/>
</dbReference>